<reference evidence="3 4" key="1">
    <citation type="journal article" date="2020" name="Microorganisms">
        <title>Osmotic Adaptation and Compatible Solute Biosynthesis of Phototrophic Bacteria as Revealed from Genome Analyses.</title>
        <authorList>
            <person name="Imhoff J.F."/>
            <person name="Rahn T."/>
            <person name="Kunzel S."/>
            <person name="Keller A."/>
            <person name="Neulinger S.C."/>
        </authorList>
    </citation>
    <scope>NUCLEOTIDE SEQUENCE [LARGE SCALE GENOMIC DNA]</scope>
    <source>
        <strain evidence="3 4">DSM 25653</strain>
    </source>
</reference>
<name>A0A9X0WDQ9_9GAMM</name>
<dbReference type="Pfam" id="PF00561">
    <property type="entry name" value="Abhydrolase_1"/>
    <property type="match status" value="1"/>
</dbReference>
<feature type="compositionally biased region" description="Low complexity" evidence="1">
    <location>
        <begin position="246"/>
        <end position="265"/>
    </location>
</feature>
<dbReference type="Gene3D" id="3.40.50.1820">
    <property type="entry name" value="alpha/beta hydrolase"/>
    <property type="match status" value="1"/>
</dbReference>
<dbReference type="Proteomes" id="UP001138768">
    <property type="component" value="Unassembled WGS sequence"/>
</dbReference>
<dbReference type="PANTHER" id="PTHR12277:SF81">
    <property type="entry name" value="PROTEIN ABHD13"/>
    <property type="match status" value="1"/>
</dbReference>
<dbReference type="AlphaFoldDB" id="A0A9X0WDQ9"/>
<feature type="region of interest" description="Disordered" evidence="1">
    <location>
        <begin position="245"/>
        <end position="265"/>
    </location>
</feature>
<feature type="domain" description="AB hydrolase-1" evidence="2">
    <location>
        <begin position="50"/>
        <end position="141"/>
    </location>
</feature>
<dbReference type="EMBL" id="NRRY01000082">
    <property type="protein sequence ID" value="MBK1621546.1"/>
    <property type="molecule type" value="Genomic_DNA"/>
</dbReference>
<proteinExistence type="predicted"/>
<dbReference type="InterPro" id="IPR029058">
    <property type="entry name" value="AB_hydrolase_fold"/>
</dbReference>
<evidence type="ECO:0000313" key="4">
    <source>
        <dbReference type="Proteomes" id="UP001138768"/>
    </source>
</evidence>
<evidence type="ECO:0000313" key="3">
    <source>
        <dbReference type="EMBL" id="MBK1621546.1"/>
    </source>
</evidence>
<dbReference type="PANTHER" id="PTHR12277">
    <property type="entry name" value="ALPHA/BETA HYDROLASE DOMAIN-CONTAINING PROTEIN"/>
    <property type="match status" value="1"/>
</dbReference>
<gene>
    <name evidence="3" type="ORF">CKO42_24665</name>
</gene>
<accession>A0A9X0WDQ9</accession>
<keyword evidence="4" id="KW-1185">Reference proteome</keyword>
<organism evidence="3 4">
    <name type="scientific">Lamprobacter modestohalophilus</name>
    <dbReference type="NCBI Taxonomy" id="1064514"/>
    <lineage>
        <taxon>Bacteria</taxon>
        <taxon>Pseudomonadati</taxon>
        <taxon>Pseudomonadota</taxon>
        <taxon>Gammaproteobacteria</taxon>
        <taxon>Chromatiales</taxon>
        <taxon>Chromatiaceae</taxon>
        <taxon>Lamprobacter</taxon>
    </lineage>
</organism>
<protein>
    <recommendedName>
        <fullName evidence="2">AB hydrolase-1 domain-containing protein</fullName>
    </recommendedName>
</protein>
<evidence type="ECO:0000256" key="1">
    <source>
        <dbReference type="SAM" id="MobiDB-lite"/>
    </source>
</evidence>
<sequence>MIFFPDERLQATPIDWGLEYEEVELTTEDGISLHGWRIKPPRARDTAPRTLLFFHGNAGNLSHRGDSIRIFTDLGLEVLIIDYRGYGRSQGSPSEQGLYRDATAAWQWLTQVRGTPPEDIVLFGRSLGGAVAAWLAARTTPAAVIIESSFDRMQSLAEVHYPLLSRLIPLRVAFPAVEEIANVQSPLLVLHSPDDEIVPISLGRRLYEAAPGPKQFVEFQGGHNNGFLRSQPQYQDALAAFLDQSAAPDENAEAAPAQPTDTDAD</sequence>
<dbReference type="SUPFAM" id="SSF53474">
    <property type="entry name" value="alpha/beta-Hydrolases"/>
    <property type="match status" value="1"/>
</dbReference>
<comment type="caution">
    <text evidence="3">The sequence shown here is derived from an EMBL/GenBank/DDBJ whole genome shotgun (WGS) entry which is preliminary data.</text>
</comment>
<dbReference type="InterPro" id="IPR000073">
    <property type="entry name" value="AB_hydrolase_1"/>
</dbReference>
<evidence type="ECO:0000259" key="2">
    <source>
        <dbReference type="Pfam" id="PF00561"/>
    </source>
</evidence>